<feature type="transmembrane region" description="Helical" evidence="2">
    <location>
        <begin position="20"/>
        <end position="39"/>
    </location>
</feature>
<comment type="caution">
    <text evidence="3">The sequence shown here is derived from an EMBL/GenBank/DDBJ whole genome shotgun (WGS) entry which is preliminary data.</text>
</comment>
<dbReference type="EMBL" id="AMLP01000236">
    <property type="protein sequence ID" value="ELS51324.1"/>
    <property type="molecule type" value="Genomic_DNA"/>
</dbReference>
<sequence length="134" mass="14461">MRALGPAAPLALRLAETGVGVLGAVLAVLFVLPVTTHTVTDAWIQRALRCAHAATAEATARLAGDERADPPRAWPNWSSRWAGYGSGASRRSLAAPTSPPPPSGRWRRIPRRLVCTVWSGPWPSRRNPCARRPQ</sequence>
<keyword evidence="2" id="KW-1133">Transmembrane helix</keyword>
<accession>L8P550</accession>
<keyword evidence="2" id="KW-0812">Transmembrane</keyword>
<dbReference type="AlphaFoldDB" id="L8P550"/>
<evidence type="ECO:0000256" key="2">
    <source>
        <dbReference type="SAM" id="Phobius"/>
    </source>
</evidence>
<feature type="region of interest" description="Disordered" evidence="1">
    <location>
        <begin position="85"/>
        <end position="107"/>
    </location>
</feature>
<dbReference type="Proteomes" id="UP000011205">
    <property type="component" value="Unassembled WGS sequence"/>
</dbReference>
<evidence type="ECO:0008006" key="5">
    <source>
        <dbReference type="Google" id="ProtNLM"/>
    </source>
</evidence>
<proteinExistence type="predicted"/>
<evidence type="ECO:0000313" key="3">
    <source>
        <dbReference type="EMBL" id="ELS51324.1"/>
    </source>
</evidence>
<gene>
    <name evidence="3" type="ORF">STVIR_7723</name>
</gene>
<evidence type="ECO:0000313" key="4">
    <source>
        <dbReference type="Proteomes" id="UP000011205"/>
    </source>
</evidence>
<dbReference type="PATRIC" id="fig|1160705.3.peg.7633"/>
<evidence type="ECO:0000256" key="1">
    <source>
        <dbReference type="SAM" id="MobiDB-lite"/>
    </source>
</evidence>
<protein>
    <recommendedName>
        <fullName evidence="5">Integral membrane protein</fullName>
    </recommendedName>
</protein>
<organism evidence="3 4">
    <name type="scientific">Streptomyces viridochromogenes Tue57</name>
    <dbReference type="NCBI Taxonomy" id="1160705"/>
    <lineage>
        <taxon>Bacteria</taxon>
        <taxon>Bacillati</taxon>
        <taxon>Actinomycetota</taxon>
        <taxon>Actinomycetes</taxon>
        <taxon>Kitasatosporales</taxon>
        <taxon>Streptomycetaceae</taxon>
        <taxon>Streptomyces</taxon>
    </lineage>
</organism>
<name>L8P550_STRVR</name>
<keyword evidence="2" id="KW-0472">Membrane</keyword>
<reference evidence="3 4" key="1">
    <citation type="journal article" date="2013" name="Genome Announc.">
        <title>Draft Genome Sequence of Streptomyces viridochromogenes Strain Tu57, Producer of Avilamycin.</title>
        <authorList>
            <person name="Gruning B.A."/>
            <person name="Erxleben A."/>
            <person name="Hahnlein A."/>
            <person name="Gunther S."/>
        </authorList>
    </citation>
    <scope>NUCLEOTIDE SEQUENCE [LARGE SCALE GENOMIC DNA]</scope>
    <source>
        <strain evidence="3 4">Tue57</strain>
    </source>
</reference>